<dbReference type="GeneID" id="63696493"/>
<evidence type="ECO:0000256" key="3">
    <source>
        <dbReference type="ARBA" id="ARBA00005470"/>
    </source>
</evidence>
<name>A0A017SK59_ASPRC</name>
<comment type="subcellular location">
    <subcellularLocation>
        <location evidence="2">Chromosome</location>
        <location evidence="2">Centromere</location>
    </subcellularLocation>
    <subcellularLocation>
        <location evidence="1">Nucleus</location>
    </subcellularLocation>
</comment>
<evidence type="ECO:0000256" key="2">
    <source>
        <dbReference type="ARBA" id="ARBA00004584"/>
    </source>
</evidence>
<dbReference type="STRING" id="1388766.A0A017SK59"/>
<gene>
    <name evidence="7" type="ORF">EURHEDRAFT_410483</name>
</gene>
<dbReference type="PANTHER" id="PTHR48208">
    <property type="entry name" value="CENTROMERE PROTEIN I"/>
    <property type="match status" value="1"/>
</dbReference>
<reference evidence="8" key="1">
    <citation type="journal article" date="2014" name="Nat. Commun.">
        <title>Genomic adaptations of the halophilic Dead Sea filamentous fungus Eurotium rubrum.</title>
        <authorList>
            <person name="Kis-Papo T."/>
            <person name="Weig A.R."/>
            <person name="Riley R."/>
            <person name="Persoh D."/>
            <person name="Salamov A."/>
            <person name="Sun H."/>
            <person name="Lipzen A."/>
            <person name="Wasser S.P."/>
            <person name="Rambold G."/>
            <person name="Grigoriev I.V."/>
            <person name="Nevo E."/>
        </authorList>
    </citation>
    <scope>NUCLEOTIDE SEQUENCE [LARGE SCALE GENOMIC DNA]</scope>
    <source>
        <strain evidence="8">CBS 135680</strain>
    </source>
</reference>
<evidence type="ECO:0000256" key="5">
    <source>
        <dbReference type="ARBA" id="ARBA00023242"/>
    </source>
</evidence>
<dbReference type="RefSeq" id="XP_040640388.1">
    <property type="nucleotide sequence ID" value="XM_040781369.1"/>
</dbReference>
<dbReference type="InterPro" id="IPR012485">
    <property type="entry name" value="CENP-I"/>
</dbReference>
<dbReference type="OrthoDB" id="378564at2759"/>
<dbReference type="HOGENOM" id="CLU_023256_0_0_1"/>
<evidence type="ECO:0000313" key="8">
    <source>
        <dbReference type="Proteomes" id="UP000019804"/>
    </source>
</evidence>
<accession>A0A017SK59</accession>
<dbReference type="PANTHER" id="PTHR48208:SF2">
    <property type="entry name" value="CENTROMERE PROTEIN I"/>
    <property type="match status" value="1"/>
</dbReference>
<keyword evidence="5" id="KW-0539">Nucleus</keyword>
<proteinExistence type="inferred from homology"/>
<dbReference type="GO" id="GO:0000939">
    <property type="term" value="C:inner kinetochore"/>
    <property type="evidence" value="ECO:0007669"/>
    <property type="project" value="TreeGrafter"/>
</dbReference>
<dbReference type="GO" id="GO:0000070">
    <property type="term" value="P:mitotic sister chromatid segregation"/>
    <property type="evidence" value="ECO:0007669"/>
    <property type="project" value="TreeGrafter"/>
</dbReference>
<evidence type="ECO:0000256" key="4">
    <source>
        <dbReference type="ARBA" id="ARBA00022454"/>
    </source>
</evidence>
<dbReference type="GO" id="GO:0034080">
    <property type="term" value="P:CENP-A containing chromatin assembly"/>
    <property type="evidence" value="ECO:0007669"/>
    <property type="project" value="TreeGrafter"/>
</dbReference>
<dbReference type="AlphaFoldDB" id="A0A017SK59"/>
<evidence type="ECO:0000313" key="7">
    <source>
        <dbReference type="EMBL" id="EYE96700.1"/>
    </source>
</evidence>
<dbReference type="CDD" id="cd22647">
    <property type="entry name" value="CTF3_NTD_HEAT"/>
    <property type="match status" value="1"/>
</dbReference>
<evidence type="ECO:0000256" key="1">
    <source>
        <dbReference type="ARBA" id="ARBA00004123"/>
    </source>
</evidence>
<sequence>MSSGKETGLGATRSLLDAVEHLELVAFIPAKQRHTDASQLAKTIASDAYESGISHVILERLLKILTSSTNLDQSTTTALIKNLYPLEPVSSKVITQVVCSLGPSKNKPTPATQVLLLRWLLLVYDFLEDRTHLSKLYAVLFNYLDMISLRKPLCHLLSIITRRKHVKPFRIQALMELLRNTGGEEKELVSLLRVFKNYYPDIIVGDLGMMRKAGLVFKHPDPEWTNHAKHLQETNVERPQASQQSNFQVVHRGLVKRSKAEIVVPDVQTSRVPHGRTSLEELRDVDHFVERIDKIELPNQIISTMGDRLAQKYLFLVKSDAASARLNDWLLSFLNDKLEQIRDGDEDDPETLTYILSLAADYVQYAKEIPAAIVLFVKAYLALWNGRDNRYQIFHLLEYLAVDSFDTIREEFLTPLEVAVLDDTLASRVAILEFYSSLVRQWGIKLRTEPSTSTESKPLSRLVMHTELLALSILEIPATTHAIDNDTQSKPAILSVLDFYTTLGELFSYASLNGNIRLTIPLSPTVYTLVFTPMSSVISIISSVLANYKSSFEASLTSEVLQSQIPNGTENLYPTQLVGQFNGYVMDICNLLWRNRGLNTEDPNALGCLIPASTVTLLTQYIRESNEVARERKRDSAFHYTLSSIFSLSHHAAMCNISAACFAEIEDENGVGEGKPRLKKPVTQKALSALEKGGGVKVSWQEYRLQMLTWLDAAGIRGIGHLMRSTMKALRA</sequence>
<keyword evidence="4" id="KW-0158">Chromosome</keyword>
<evidence type="ECO:0000256" key="6">
    <source>
        <dbReference type="ARBA" id="ARBA00023328"/>
    </source>
</evidence>
<dbReference type="Proteomes" id="UP000019804">
    <property type="component" value="Unassembled WGS sequence"/>
</dbReference>
<organism evidence="7 8">
    <name type="scientific">Aspergillus ruber (strain CBS 135680)</name>
    <dbReference type="NCBI Taxonomy" id="1388766"/>
    <lineage>
        <taxon>Eukaryota</taxon>
        <taxon>Fungi</taxon>
        <taxon>Dikarya</taxon>
        <taxon>Ascomycota</taxon>
        <taxon>Pezizomycotina</taxon>
        <taxon>Eurotiomycetes</taxon>
        <taxon>Eurotiomycetidae</taxon>
        <taxon>Eurotiales</taxon>
        <taxon>Aspergillaceae</taxon>
        <taxon>Aspergillus</taxon>
        <taxon>Aspergillus subgen. Aspergillus</taxon>
    </lineage>
</organism>
<comment type="similarity">
    <text evidence="3">Belongs to the CENP-I/CTF3 family.</text>
</comment>
<keyword evidence="8" id="KW-1185">Reference proteome</keyword>
<keyword evidence="6" id="KW-0137">Centromere</keyword>
<protein>
    <submittedName>
        <fullName evidence="7">Mis6 domain protein</fullName>
    </submittedName>
</protein>
<dbReference type="Pfam" id="PF07778">
    <property type="entry name" value="CENP-I"/>
    <property type="match status" value="1"/>
</dbReference>
<dbReference type="EMBL" id="KK088417">
    <property type="protein sequence ID" value="EYE96700.1"/>
    <property type="molecule type" value="Genomic_DNA"/>
</dbReference>
<dbReference type="GO" id="GO:0005634">
    <property type="term" value="C:nucleus"/>
    <property type="evidence" value="ECO:0007669"/>
    <property type="project" value="UniProtKB-SubCell"/>
</dbReference>